<keyword evidence="2" id="KW-0690">Ribosome biogenesis</keyword>
<feature type="short sequence motif" description="Q motif" evidence="9">
    <location>
        <begin position="50"/>
        <end position="78"/>
    </location>
</feature>
<dbReference type="InterPro" id="IPR014014">
    <property type="entry name" value="RNA_helicase_DEAD_Q_motif"/>
</dbReference>
<evidence type="ECO:0000256" key="2">
    <source>
        <dbReference type="ARBA" id="ARBA00022517"/>
    </source>
</evidence>
<dbReference type="EC" id="3.6.4.13" evidence="10"/>
<proteinExistence type="inferred from homology"/>
<comment type="domain">
    <text evidence="10">The Q motif is unique to and characteristic of the DEAD box family of RNA helicases and controls ATP binding and hydrolysis.</text>
</comment>
<dbReference type="GO" id="GO:0005524">
    <property type="term" value="F:ATP binding"/>
    <property type="evidence" value="ECO:0007669"/>
    <property type="project" value="UniProtKB-UniRule"/>
</dbReference>
<feature type="compositionally biased region" description="Basic residues" evidence="11">
    <location>
        <begin position="519"/>
        <end position="528"/>
    </location>
</feature>
<feature type="compositionally biased region" description="Acidic residues" evidence="11">
    <location>
        <begin position="834"/>
        <end position="854"/>
    </location>
</feature>
<dbReference type="STRING" id="1806994.A0A507C1L1"/>
<dbReference type="InterPro" id="IPR027417">
    <property type="entry name" value="P-loop_NTPase"/>
</dbReference>
<dbReference type="InterPro" id="IPR014001">
    <property type="entry name" value="Helicase_ATP-bd"/>
</dbReference>
<dbReference type="PROSITE" id="PS51192">
    <property type="entry name" value="HELICASE_ATP_BIND_1"/>
    <property type="match status" value="1"/>
</dbReference>
<dbReference type="GO" id="GO:0003723">
    <property type="term" value="F:RNA binding"/>
    <property type="evidence" value="ECO:0007669"/>
    <property type="project" value="UniProtKB-UniRule"/>
</dbReference>
<dbReference type="AlphaFoldDB" id="A0A507C1L1"/>
<dbReference type="PANTHER" id="PTHR24031">
    <property type="entry name" value="RNA HELICASE"/>
    <property type="match status" value="1"/>
</dbReference>
<feature type="domain" description="DEAD-box RNA helicase Q" evidence="14">
    <location>
        <begin position="50"/>
        <end position="78"/>
    </location>
</feature>
<evidence type="ECO:0000256" key="5">
    <source>
        <dbReference type="ARBA" id="ARBA00022801"/>
    </source>
</evidence>
<feature type="compositionally biased region" description="Acidic residues" evidence="11">
    <location>
        <begin position="615"/>
        <end position="626"/>
    </location>
</feature>
<feature type="compositionally biased region" description="Acidic residues" evidence="11">
    <location>
        <begin position="780"/>
        <end position="813"/>
    </location>
</feature>
<reference evidence="15 16" key="1">
    <citation type="journal article" date="2019" name="Sci. Rep.">
        <title>Comparative genomics of chytrid fungi reveal insights into the obligate biotrophic and pathogenic lifestyle of Synchytrium endobioticum.</title>
        <authorList>
            <person name="van de Vossenberg B.T.L.H."/>
            <person name="Warris S."/>
            <person name="Nguyen H.D.T."/>
            <person name="van Gent-Pelzer M.P.E."/>
            <person name="Joly D.L."/>
            <person name="van de Geest H.C."/>
            <person name="Bonants P.J.M."/>
            <person name="Smith D.S."/>
            <person name="Levesque C.A."/>
            <person name="van der Lee T.A.J."/>
        </authorList>
    </citation>
    <scope>NUCLEOTIDE SEQUENCE [LARGE SCALE GENOMIC DNA]</scope>
    <source>
        <strain evidence="15 16">JEL517</strain>
    </source>
</reference>
<keyword evidence="5 10" id="KW-0378">Hydrolase</keyword>
<sequence>MAKQKEQAEGSSKQHTATRALKKQTADAELTELESKASNPDQYLKNPDLNQFNELPLSGKTRSGLTKANFMEMTEIQKESLPLSLAGRDVLGAAKTGSGKTLAFVIPVLECLYRAKWTKYDGVGALIISPTRELALQIFEVLRRVGRFHNFSAGLLIGGKDLKAEQERVVRMNILVCTPGRLLQHMDQTPDFTCDNLQILVMDEADRTMDFGFEKSINAIIENLPRKRQTLLFSATQTKTVRDLARLSLKDPEFVAVHEKATHATPLKLDQKYLVCELQNKLDVLFSFIRSHQQAKIIVFLSSCKQVRFIHETFWKMRPGMTLMCLHGKQKQPKRVAIFEDFCRKQYACLFATDIASRGLDFPAVDWVVQVDCPEDADTYIHRVGRTARYEAAGHSLLFLLPSEEQGMLEALKSKRVPIDKIHVNPSRVGAVGAELRALCSRDPEIKYLGQKACISYVRSVYLQSNKSIFDVHALPLPEFAESLGLPGTPKIKFVEKSKKKNESRQLAALEESYNADKKPKKTKKKKHSSDDEIDDLAMTMKAKAHARFDSESEAEASNEDDADELQVLSSLTAKKVVTRVDRMFAKKNTTVLSDHYTKLVRDQDSADDGSAGSDQDEEISNDDVDASGHDVERPVTMELLGGVDDDDDNFLTLARRDHDVTDVPQPIELPSRRRLQRLKEKEIKKRGSGQKYMFDDEGTAVPTYKLQNLDEFATEQPIPERQAEYIVASSAKMKTADVADKSVERERIRERKKLRKLKEKESRRENSKPAMVTLSAAEAGDEDDAAMQQDDEDDGEEYESAQDIVSDGEQDVNADASGWQSDDALSDIGDLQVDLDEGGGDGGEMVEDQDEDVPPPPVVGKSKSKSKRSRSAVEQDDVLRKSSGGGRKKLKMLPGESLEDLALSLLSQ</sequence>
<dbReference type="Pfam" id="PF00271">
    <property type="entry name" value="Helicase_C"/>
    <property type="match status" value="1"/>
</dbReference>
<keyword evidence="16" id="KW-1185">Reference proteome</keyword>
<comment type="catalytic activity">
    <reaction evidence="10">
        <text>ATP + H2O = ADP + phosphate + H(+)</text>
        <dbReference type="Rhea" id="RHEA:13065"/>
        <dbReference type="ChEBI" id="CHEBI:15377"/>
        <dbReference type="ChEBI" id="CHEBI:15378"/>
        <dbReference type="ChEBI" id="CHEBI:30616"/>
        <dbReference type="ChEBI" id="CHEBI:43474"/>
        <dbReference type="ChEBI" id="CHEBI:456216"/>
        <dbReference type="EC" id="3.6.4.13"/>
    </reaction>
</comment>
<dbReference type="GO" id="GO:0005730">
    <property type="term" value="C:nucleolus"/>
    <property type="evidence" value="ECO:0007669"/>
    <property type="project" value="UniProtKB-SubCell"/>
</dbReference>
<feature type="region of interest" description="Disordered" evidence="11">
    <location>
        <begin position="735"/>
        <end position="893"/>
    </location>
</feature>
<feature type="compositionally biased region" description="Basic and acidic residues" evidence="11">
    <location>
        <begin position="735"/>
        <end position="750"/>
    </location>
</feature>
<keyword evidence="7 10" id="KW-0067">ATP-binding</keyword>
<evidence type="ECO:0000256" key="11">
    <source>
        <dbReference type="SAM" id="MobiDB-lite"/>
    </source>
</evidence>
<dbReference type="SUPFAM" id="SSF52540">
    <property type="entry name" value="P-loop containing nucleoside triphosphate hydrolases"/>
    <property type="match status" value="1"/>
</dbReference>
<dbReference type="CDD" id="cd18787">
    <property type="entry name" value="SF2_C_DEAD"/>
    <property type="match status" value="1"/>
</dbReference>
<evidence type="ECO:0000256" key="8">
    <source>
        <dbReference type="ARBA" id="ARBA00022884"/>
    </source>
</evidence>
<dbReference type="InterPro" id="IPR025313">
    <property type="entry name" value="SPB4-like_CTE"/>
</dbReference>
<gene>
    <name evidence="15" type="ORF">SmJEL517_g03528</name>
</gene>
<dbReference type="SMART" id="SM00487">
    <property type="entry name" value="DEXDc"/>
    <property type="match status" value="1"/>
</dbReference>
<comment type="similarity">
    <text evidence="10">Belongs to the DEAD box helicase family.</text>
</comment>
<feature type="compositionally biased region" description="Basic and acidic residues" evidence="11">
    <location>
        <begin position="759"/>
        <end position="768"/>
    </location>
</feature>
<dbReference type="PROSITE" id="PS00039">
    <property type="entry name" value="DEAD_ATP_HELICASE"/>
    <property type="match status" value="1"/>
</dbReference>
<keyword evidence="3" id="KW-0698">rRNA processing</keyword>
<evidence type="ECO:0000259" key="14">
    <source>
        <dbReference type="PROSITE" id="PS51195"/>
    </source>
</evidence>
<comment type="function">
    <text evidence="10">RNA helicase.</text>
</comment>
<feature type="compositionally biased region" description="Basic and acidic residues" evidence="11">
    <location>
        <begin position="627"/>
        <end position="636"/>
    </location>
</feature>
<dbReference type="PROSITE" id="PS51195">
    <property type="entry name" value="Q_MOTIF"/>
    <property type="match status" value="1"/>
</dbReference>
<dbReference type="InterPro" id="IPR000629">
    <property type="entry name" value="RNA-helicase_DEAD-box_CS"/>
</dbReference>
<feature type="domain" description="Helicase ATP-binding" evidence="12">
    <location>
        <begin position="81"/>
        <end position="255"/>
    </location>
</feature>
<dbReference type="SMART" id="SM00490">
    <property type="entry name" value="HELICc"/>
    <property type="match status" value="1"/>
</dbReference>
<feature type="region of interest" description="Disordered" evidence="11">
    <location>
        <begin position="1"/>
        <end position="28"/>
    </location>
</feature>
<evidence type="ECO:0000256" key="7">
    <source>
        <dbReference type="ARBA" id="ARBA00022840"/>
    </source>
</evidence>
<dbReference type="SMART" id="SM01178">
    <property type="entry name" value="DUF4217"/>
    <property type="match status" value="1"/>
</dbReference>
<dbReference type="RefSeq" id="XP_031024534.1">
    <property type="nucleotide sequence ID" value="XM_031169456.1"/>
</dbReference>
<dbReference type="GO" id="GO:0016887">
    <property type="term" value="F:ATP hydrolysis activity"/>
    <property type="evidence" value="ECO:0007669"/>
    <property type="project" value="RHEA"/>
</dbReference>
<dbReference type="CDD" id="cd17941">
    <property type="entry name" value="DEADc_DDX10"/>
    <property type="match status" value="1"/>
</dbReference>
<evidence type="ECO:0000256" key="10">
    <source>
        <dbReference type="RuleBase" id="RU365068"/>
    </source>
</evidence>
<evidence type="ECO:0000313" key="16">
    <source>
        <dbReference type="Proteomes" id="UP000319731"/>
    </source>
</evidence>
<evidence type="ECO:0000259" key="12">
    <source>
        <dbReference type="PROSITE" id="PS51192"/>
    </source>
</evidence>
<dbReference type="Pfam" id="PF00270">
    <property type="entry name" value="DEAD"/>
    <property type="match status" value="1"/>
</dbReference>
<accession>A0A507C1L1</accession>
<dbReference type="GO" id="GO:0003724">
    <property type="term" value="F:RNA helicase activity"/>
    <property type="evidence" value="ECO:0007669"/>
    <property type="project" value="UniProtKB-EC"/>
</dbReference>
<keyword evidence="8 10" id="KW-0694">RNA-binding</keyword>
<evidence type="ECO:0000256" key="3">
    <source>
        <dbReference type="ARBA" id="ARBA00022552"/>
    </source>
</evidence>
<feature type="compositionally biased region" description="Basic and acidic residues" evidence="11">
    <location>
        <begin position="872"/>
        <end position="881"/>
    </location>
</feature>
<dbReference type="InterPro" id="IPR001650">
    <property type="entry name" value="Helicase_C-like"/>
</dbReference>
<evidence type="ECO:0000256" key="4">
    <source>
        <dbReference type="ARBA" id="ARBA00022741"/>
    </source>
</evidence>
<dbReference type="Proteomes" id="UP000319731">
    <property type="component" value="Unassembled WGS sequence"/>
</dbReference>
<dbReference type="Pfam" id="PF13959">
    <property type="entry name" value="CTE_SPB4"/>
    <property type="match status" value="1"/>
</dbReference>
<dbReference type="Gene3D" id="3.40.50.300">
    <property type="entry name" value="P-loop containing nucleotide triphosphate hydrolases"/>
    <property type="match status" value="2"/>
</dbReference>
<dbReference type="GeneID" id="42004753"/>
<evidence type="ECO:0000256" key="6">
    <source>
        <dbReference type="ARBA" id="ARBA00022806"/>
    </source>
</evidence>
<dbReference type="GO" id="GO:0006364">
    <property type="term" value="P:rRNA processing"/>
    <property type="evidence" value="ECO:0007669"/>
    <property type="project" value="UniProtKB-KW"/>
</dbReference>
<evidence type="ECO:0000256" key="9">
    <source>
        <dbReference type="PROSITE-ProRule" id="PRU00552"/>
    </source>
</evidence>
<evidence type="ECO:0000259" key="13">
    <source>
        <dbReference type="PROSITE" id="PS51194"/>
    </source>
</evidence>
<keyword evidence="4 10" id="KW-0547">Nucleotide-binding</keyword>
<organism evidence="15 16">
    <name type="scientific">Synchytrium microbalum</name>
    <dbReference type="NCBI Taxonomy" id="1806994"/>
    <lineage>
        <taxon>Eukaryota</taxon>
        <taxon>Fungi</taxon>
        <taxon>Fungi incertae sedis</taxon>
        <taxon>Chytridiomycota</taxon>
        <taxon>Chytridiomycota incertae sedis</taxon>
        <taxon>Chytridiomycetes</taxon>
        <taxon>Synchytriales</taxon>
        <taxon>Synchytriaceae</taxon>
        <taxon>Synchytrium</taxon>
    </lineage>
</organism>
<dbReference type="InterPro" id="IPR011545">
    <property type="entry name" value="DEAD/DEAH_box_helicase_dom"/>
</dbReference>
<dbReference type="PROSITE" id="PS51194">
    <property type="entry name" value="HELICASE_CTER"/>
    <property type="match status" value="1"/>
</dbReference>
<name>A0A507C1L1_9FUNG</name>
<protein>
    <recommendedName>
        <fullName evidence="10">ATP-dependent RNA helicase</fullName>
        <ecNumber evidence="10">3.6.4.13</ecNumber>
    </recommendedName>
</protein>
<feature type="region of interest" description="Disordered" evidence="11">
    <location>
        <begin position="599"/>
        <end position="644"/>
    </location>
</feature>
<keyword evidence="6 10" id="KW-0347">Helicase</keyword>
<feature type="domain" description="Helicase C-terminal" evidence="13">
    <location>
        <begin position="268"/>
        <end position="430"/>
    </location>
</feature>
<feature type="region of interest" description="Disordered" evidence="11">
    <location>
        <begin position="509"/>
        <end position="534"/>
    </location>
</feature>
<dbReference type="OrthoDB" id="10259640at2759"/>
<evidence type="ECO:0000313" key="15">
    <source>
        <dbReference type="EMBL" id="TPX33592.1"/>
    </source>
</evidence>
<comment type="caution">
    <text evidence="15">The sequence shown here is derived from an EMBL/GenBank/DDBJ whole genome shotgun (WGS) entry which is preliminary data.</text>
</comment>
<comment type="subcellular location">
    <subcellularLocation>
        <location evidence="1">Nucleus</location>
        <location evidence="1">Nucleolus</location>
    </subcellularLocation>
</comment>
<evidence type="ECO:0000256" key="1">
    <source>
        <dbReference type="ARBA" id="ARBA00004604"/>
    </source>
</evidence>
<dbReference type="EMBL" id="QEAO01000019">
    <property type="protein sequence ID" value="TPX33592.1"/>
    <property type="molecule type" value="Genomic_DNA"/>
</dbReference>